<dbReference type="HOGENOM" id="CLU_2485516_0_0_1"/>
<evidence type="ECO:0000313" key="1">
    <source>
        <dbReference type="EMBL" id="EKC19899.1"/>
    </source>
</evidence>
<protein>
    <submittedName>
        <fullName evidence="1">Uncharacterized protein</fullName>
    </submittedName>
</protein>
<accession>K1PM10</accession>
<name>K1PM10_MAGGI</name>
<dbReference type="EMBL" id="JH817200">
    <property type="protein sequence ID" value="EKC19899.1"/>
    <property type="molecule type" value="Genomic_DNA"/>
</dbReference>
<proteinExistence type="predicted"/>
<reference evidence="1" key="1">
    <citation type="journal article" date="2012" name="Nature">
        <title>The oyster genome reveals stress adaptation and complexity of shell formation.</title>
        <authorList>
            <person name="Zhang G."/>
            <person name="Fang X."/>
            <person name="Guo X."/>
            <person name="Li L."/>
            <person name="Luo R."/>
            <person name="Xu F."/>
            <person name="Yang P."/>
            <person name="Zhang L."/>
            <person name="Wang X."/>
            <person name="Qi H."/>
            <person name="Xiong Z."/>
            <person name="Que H."/>
            <person name="Xie Y."/>
            <person name="Holland P.W."/>
            <person name="Paps J."/>
            <person name="Zhu Y."/>
            <person name="Wu F."/>
            <person name="Chen Y."/>
            <person name="Wang J."/>
            <person name="Peng C."/>
            <person name="Meng J."/>
            <person name="Yang L."/>
            <person name="Liu J."/>
            <person name="Wen B."/>
            <person name="Zhang N."/>
            <person name="Huang Z."/>
            <person name="Zhu Q."/>
            <person name="Feng Y."/>
            <person name="Mount A."/>
            <person name="Hedgecock D."/>
            <person name="Xu Z."/>
            <person name="Liu Y."/>
            <person name="Domazet-Loso T."/>
            <person name="Du Y."/>
            <person name="Sun X."/>
            <person name="Zhang S."/>
            <person name="Liu B."/>
            <person name="Cheng P."/>
            <person name="Jiang X."/>
            <person name="Li J."/>
            <person name="Fan D."/>
            <person name="Wang W."/>
            <person name="Fu W."/>
            <person name="Wang T."/>
            <person name="Wang B."/>
            <person name="Zhang J."/>
            <person name="Peng Z."/>
            <person name="Li Y."/>
            <person name="Li N."/>
            <person name="Wang J."/>
            <person name="Chen M."/>
            <person name="He Y."/>
            <person name="Tan F."/>
            <person name="Song X."/>
            <person name="Zheng Q."/>
            <person name="Huang R."/>
            <person name="Yang H."/>
            <person name="Du X."/>
            <person name="Chen L."/>
            <person name="Yang M."/>
            <person name="Gaffney P.M."/>
            <person name="Wang S."/>
            <person name="Luo L."/>
            <person name="She Z."/>
            <person name="Ming Y."/>
            <person name="Huang W."/>
            <person name="Zhang S."/>
            <person name="Huang B."/>
            <person name="Zhang Y."/>
            <person name="Qu T."/>
            <person name="Ni P."/>
            <person name="Miao G."/>
            <person name="Wang J."/>
            <person name="Wang Q."/>
            <person name="Steinberg C.E."/>
            <person name="Wang H."/>
            <person name="Li N."/>
            <person name="Qian L."/>
            <person name="Zhang G."/>
            <person name="Li Y."/>
            <person name="Yang H."/>
            <person name="Liu X."/>
            <person name="Wang J."/>
            <person name="Yin Y."/>
            <person name="Wang J."/>
        </authorList>
    </citation>
    <scope>NUCLEOTIDE SEQUENCE [LARGE SCALE GENOMIC DNA]</scope>
    <source>
        <strain evidence="1">05x7-T-G4-1.051#20</strain>
    </source>
</reference>
<dbReference type="InParanoid" id="K1PM10"/>
<dbReference type="AlphaFoldDB" id="K1PM10"/>
<sequence>MEDMLKSVRIPTVIVISLMMMNSVAVTTDNRVILSGVLVGSALAASQYGGYTFSPLEFAALTTALLVLNYPRKQTQTMKEVQTPPLV</sequence>
<gene>
    <name evidence="1" type="ORF">CGI_10007330</name>
</gene>
<organism evidence="1">
    <name type="scientific">Magallana gigas</name>
    <name type="common">Pacific oyster</name>
    <name type="synonym">Crassostrea gigas</name>
    <dbReference type="NCBI Taxonomy" id="29159"/>
    <lineage>
        <taxon>Eukaryota</taxon>
        <taxon>Metazoa</taxon>
        <taxon>Spiralia</taxon>
        <taxon>Lophotrochozoa</taxon>
        <taxon>Mollusca</taxon>
        <taxon>Bivalvia</taxon>
        <taxon>Autobranchia</taxon>
        <taxon>Pteriomorphia</taxon>
        <taxon>Ostreida</taxon>
        <taxon>Ostreoidea</taxon>
        <taxon>Ostreidae</taxon>
        <taxon>Magallana</taxon>
    </lineage>
</organism>